<proteinExistence type="predicted"/>
<dbReference type="EMBL" id="MTKT01002945">
    <property type="protein sequence ID" value="OWM76897.1"/>
    <property type="molecule type" value="Genomic_DNA"/>
</dbReference>
<evidence type="ECO:0000313" key="3">
    <source>
        <dbReference type="Proteomes" id="UP000197138"/>
    </source>
</evidence>
<accession>A0A218WVM1</accession>
<feature type="region of interest" description="Disordered" evidence="1">
    <location>
        <begin position="1"/>
        <end position="31"/>
    </location>
</feature>
<organism evidence="2 3">
    <name type="scientific">Punica granatum</name>
    <name type="common">Pomegranate</name>
    <dbReference type="NCBI Taxonomy" id="22663"/>
    <lineage>
        <taxon>Eukaryota</taxon>
        <taxon>Viridiplantae</taxon>
        <taxon>Streptophyta</taxon>
        <taxon>Embryophyta</taxon>
        <taxon>Tracheophyta</taxon>
        <taxon>Spermatophyta</taxon>
        <taxon>Magnoliopsida</taxon>
        <taxon>eudicotyledons</taxon>
        <taxon>Gunneridae</taxon>
        <taxon>Pentapetalae</taxon>
        <taxon>rosids</taxon>
        <taxon>malvids</taxon>
        <taxon>Myrtales</taxon>
        <taxon>Lythraceae</taxon>
        <taxon>Punica</taxon>
    </lineage>
</organism>
<reference evidence="3" key="1">
    <citation type="journal article" date="2017" name="Plant J.">
        <title>The pomegranate (Punica granatum L.) genome and the genomics of punicalagin biosynthesis.</title>
        <authorList>
            <person name="Qin G."/>
            <person name="Xu C."/>
            <person name="Ming R."/>
            <person name="Tang H."/>
            <person name="Guyot R."/>
            <person name="Kramer E.M."/>
            <person name="Hu Y."/>
            <person name="Yi X."/>
            <person name="Qi Y."/>
            <person name="Xu X."/>
            <person name="Gao Z."/>
            <person name="Pan H."/>
            <person name="Jian J."/>
            <person name="Tian Y."/>
            <person name="Yue Z."/>
            <person name="Xu Y."/>
        </authorList>
    </citation>
    <scope>NUCLEOTIDE SEQUENCE [LARGE SCALE GENOMIC DNA]</scope>
    <source>
        <strain evidence="3">cv. Dabenzi</strain>
    </source>
</reference>
<gene>
    <name evidence="2" type="ORF">CDL15_Pgr028133</name>
</gene>
<evidence type="ECO:0000313" key="2">
    <source>
        <dbReference type="EMBL" id="OWM76897.1"/>
    </source>
</evidence>
<dbReference type="AlphaFoldDB" id="A0A218WVM1"/>
<dbReference type="Proteomes" id="UP000197138">
    <property type="component" value="Unassembled WGS sequence"/>
</dbReference>
<protein>
    <submittedName>
        <fullName evidence="2">Uncharacterized protein</fullName>
    </submittedName>
</protein>
<comment type="caution">
    <text evidence="2">The sequence shown here is derived from an EMBL/GenBank/DDBJ whole genome shotgun (WGS) entry which is preliminary data.</text>
</comment>
<name>A0A218WVM1_PUNGR</name>
<evidence type="ECO:0000256" key="1">
    <source>
        <dbReference type="SAM" id="MobiDB-lite"/>
    </source>
</evidence>
<feature type="region of interest" description="Disordered" evidence="1">
    <location>
        <begin position="71"/>
        <end position="94"/>
    </location>
</feature>
<sequence>MDFASLPPVPSPIVRRTRFPPPPRSLPDSQAGAILDMPRSVGFHSRCPENHSTLTGALARAPSSVGVAVSGSMRSGARAPGSVGVAASGSMRSD</sequence>